<evidence type="ECO:0000313" key="3">
    <source>
        <dbReference type="Proteomes" id="UP000217790"/>
    </source>
</evidence>
<dbReference type="Pfam" id="PF24626">
    <property type="entry name" value="SH3_Tf2-1"/>
    <property type="match status" value="1"/>
</dbReference>
<feature type="non-terminal residue" evidence="2">
    <location>
        <position position="92"/>
    </location>
</feature>
<dbReference type="OMA" id="CKNAPEF"/>
<accession>A0A2H3CDG9</accession>
<dbReference type="InterPro" id="IPR056924">
    <property type="entry name" value="SH3_Tf2-1"/>
</dbReference>
<dbReference type="STRING" id="47427.A0A2H3CDG9"/>
<feature type="non-terminal residue" evidence="2">
    <location>
        <position position="1"/>
    </location>
</feature>
<dbReference type="EMBL" id="KZ293781">
    <property type="protein sequence ID" value="PBK79374.1"/>
    <property type="molecule type" value="Genomic_DNA"/>
</dbReference>
<dbReference type="InParanoid" id="A0A2H3CDG9"/>
<organism evidence="2 3">
    <name type="scientific">Armillaria gallica</name>
    <name type="common">Bulbous honey fungus</name>
    <name type="synonym">Armillaria bulbosa</name>
    <dbReference type="NCBI Taxonomy" id="47427"/>
    <lineage>
        <taxon>Eukaryota</taxon>
        <taxon>Fungi</taxon>
        <taxon>Dikarya</taxon>
        <taxon>Basidiomycota</taxon>
        <taxon>Agaricomycotina</taxon>
        <taxon>Agaricomycetes</taxon>
        <taxon>Agaricomycetidae</taxon>
        <taxon>Agaricales</taxon>
        <taxon>Marasmiineae</taxon>
        <taxon>Physalacriaceae</taxon>
        <taxon>Armillaria</taxon>
    </lineage>
</organism>
<reference evidence="3" key="1">
    <citation type="journal article" date="2017" name="Nat. Ecol. Evol.">
        <title>Genome expansion and lineage-specific genetic innovations in the forest pathogenic fungi Armillaria.</title>
        <authorList>
            <person name="Sipos G."/>
            <person name="Prasanna A.N."/>
            <person name="Walter M.C."/>
            <person name="O'Connor E."/>
            <person name="Balint B."/>
            <person name="Krizsan K."/>
            <person name="Kiss B."/>
            <person name="Hess J."/>
            <person name="Varga T."/>
            <person name="Slot J."/>
            <person name="Riley R."/>
            <person name="Boka B."/>
            <person name="Rigling D."/>
            <person name="Barry K."/>
            <person name="Lee J."/>
            <person name="Mihaltcheva S."/>
            <person name="LaButti K."/>
            <person name="Lipzen A."/>
            <person name="Waldron R."/>
            <person name="Moloney N.M."/>
            <person name="Sperisen C."/>
            <person name="Kredics L."/>
            <person name="Vagvoelgyi C."/>
            <person name="Patrignani A."/>
            <person name="Fitzpatrick D."/>
            <person name="Nagy I."/>
            <person name="Doyle S."/>
            <person name="Anderson J.B."/>
            <person name="Grigoriev I.V."/>
            <person name="Gueldener U."/>
            <person name="Muensterkoetter M."/>
            <person name="Nagy L.G."/>
        </authorList>
    </citation>
    <scope>NUCLEOTIDE SEQUENCE [LARGE SCALE GENOMIC DNA]</scope>
    <source>
        <strain evidence="3">Ar21-2</strain>
    </source>
</reference>
<feature type="domain" description="Tf2-1-like SH3-like" evidence="1">
    <location>
        <begin position="33"/>
        <end position="91"/>
    </location>
</feature>
<sequence length="92" mass="10520">HRDNARLAIAKAQETQAKYYNKGCKNAPEFKPGSLVLVNPHSLEWKESKGKGAKLVQRWLGLFEVLEKINPKVYQLRLSGKYPGFPVFNIEH</sequence>
<name>A0A2H3CDG9_ARMGA</name>
<protein>
    <recommendedName>
        <fullName evidence="1">Tf2-1-like SH3-like domain-containing protein</fullName>
    </recommendedName>
</protein>
<dbReference type="Proteomes" id="UP000217790">
    <property type="component" value="Unassembled WGS sequence"/>
</dbReference>
<dbReference type="AlphaFoldDB" id="A0A2H3CDG9"/>
<dbReference type="OrthoDB" id="3233705at2759"/>
<evidence type="ECO:0000313" key="2">
    <source>
        <dbReference type="EMBL" id="PBK79374.1"/>
    </source>
</evidence>
<keyword evidence="3" id="KW-1185">Reference proteome</keyword>
<proteinExistence type="predicted"/>
<evidence type="ECO:0000259" key="1">
    <source>
        <dbReference type="Pfam" id="PF24626"/>
    </source>
</evidence>
<gene>
    <name evidence="2" type="ORF">ARMGADRAFT_863981</name>
</gene>